<dbReference type="GO" id="GO:0005737">
    <property type="term" value="C:cytoplasm"/>
    <property type="evidence" value="ECO:0007669"/>
    <property type="project" value="TreeGrafter"/>
</dbReference>
<evidence type="ECO:0000256" key="7">
    <source>
        <dbReference type="ARBA" id="ARBA00022801"/>
    </source>
</evidence>
<evidence type="ECO:0000313" key="14">
    <source>
        <dbReference type="EMBL" id="EDW05778.1"/>
    </source>
</evidence>
<dbReference type="PRINTS" id="PR00141">
    <property type="entry name" value="PROTEASOME"/>
</dbReference>
<dbReference type="Pfam" id="PF00227">
    <property type="entry name" value="Proteasome"/>
    <property type="match status" value="1"/>
</dbReference>
<keyword evidence="15" id="KW-1185">Reference proteome</keyword>
<evidence type="ECO:0000256" key="9">
    <source>
        <dbReference type="ARBA" id="ARBA00023145"/>
    </source>
</evidence>
<dbReference type="GO" id="GO:0005634">
    <property type="term" value="C:nucleus"/>
    <property type="evidence" value="ECO:0007669"/>
    <property type="project" value="UniProtKB-SubCell"/>
</dbReference>
<proteinExistence type="predicted"/>
<dbReference type="HOGENOM" id="CLU_035750_7_1_1"/>
<dbReference type="GO" id="GO:0004298">
    <property type="term" value="F:threonine-type endopeptidase activity"/>
    <property type="evidence" value="ECO:0007669"/>
    <property type="project" value="UniProtKB-KW"/>
</dbReference>
<name>B4L7R5_DROMO</name>
<evidence type="ECO:0000313" key="15">
    <source>
        <dbReference type="Proteomes" id="UP000009192"/>
    </source>
</evidence>
<dbReference type="PANTHER" id="PTHR32194:SF3">
    <property type="entry name" value="PROTEASOME SUBUNIT BETA"/>
    <property type="match status" value="1"/>
</dbReference>
<evidence type="ECO:0000256" key="10">
    <source>
        <dbReference type="ARBA" id="ARBA00024953"/>
    </source>
</evidence>
<dbReference type="CDD" id="cd03761">
    <property type="entry name" value="proteasome_beta_type_5"/>
    <property type="match status" value="1"/>
</dbReference>
<evidence type="ECO:0000256" key="13">
    <source>
        <dbReference type="SAM" id="MobiDB-lite"/>
    </source>
</evidence>
<dbReference type="PANTHER" id="PTHR32194">
    <property type="entry name" value="METALLOPROTEASE TLDD"/>
    <property type="match status" value="1"/>
</dbReference>
<comment type="subunit">
    <text evidence="11">The 26S proteasome consists of a 20S proteasome core and two 19S regulatory subunits. The 20S proteasome core is composed of 28 subunits that are arranged in four stacked rings, resulting in a barrel-shaped structure. The two end rings are each formed by seven alpha subunits, and the two central rings are each formed by seven beta subunits. The catalytic chamber with the active sites is on the inside of the barrel.</text>
</comment>
<evidence type="ECO:0000256" key="2">
    <source>
        <dbReference type="ARBA" id="ARBA00004123"/>
    </source>
</evidence>
<protein>
    <recommendedName>
        <fullName evidence="3">proteasome endopeptidase complex</fullName>
        <ecNumber evidence="3">3.4.25.1</ecNumber>
    </recommendedName>
</protein>
<dbReference type="KEGG" id="dmo:Dmoj_GI10892"/>
<dbReference type="EC" id="3.4.25.1" evidence="3"/>
<evidence type="ECO:0000256" key="11">
    <source>
        <dbReference type="ARBA" id="ARBA00026071"/>
    </source>
</evidence>
<evidence type="ECO:0000256" key="8">
    <source>
        <dbReference type="ARBA" id="ARBA00022942"/>
    </source>
</evidence>
<keyword evidence="4" id="KW-0963">Cytoplasm</keyword>
<dbReference type="SUPFAM" id="SSF56235">
    <property type="entry name" value="N-terminal nucleophile aminohydrolases (Ntn hydrolases)"/>
    <property type="match status" value="1"/>
</dbReference>
<dbReference type="PhylomeDB" id="B4L7R5"/>
<evidence type="ECO:0000256" key="3">
    <source>
        <dbReference type="ARBA" id="ARBA00012039"/>
    </source>
</evidence>
<dbReference type="InterPro" id="IPR000243">
    <property type="entry name" value="Pept_T1A_subB"/>
</dbReference>
<evidence type="ECO:0000256" key="5">
    <source>
        <dbReference type="ARBA" id="ARBA00022670"/>
    </source>
</evidence>
<dbReference type="PROSITE" id="PS00854">
    <property type="entry name" value="PROTEASOME_BETA_1"/>
    <property type="match status" value="1"/>
</dbReference>
<evidence type="ECO:0000256" key="12">
    <source>
        <dbReference type="PIRSR" id="PIRSR600243-1"/>
    </source>
</evidence>
<keyword evidence="7 14" id="KW-0378">Hydrolase</keyword>
<dbReference type="Gene3D" id="3.60.20.10">
    <property type="entry name" value="Glutamine Phosphoribosylpyrophosphate, subunit 1, domain 1"/>
    <property type="match status" value="1"/>
</dbReference>
<comment type="catalytic activity">
    <reaction evidence="1">
        <text>Cleavage of peptide bonds with very broad specificity.</text>
        <dbReference type="EC" id="3.4.25.1"/>
    </reaction>
</comment>
<dbReference type="Proteomes" id="UP000009192">
    <property type="component" value="Unassembled WGS sequence"/>
</dbReference>
<dbReference type="AlphaFoldDB" id="B4L7R5"/>
<dbReference type="OMA" id="RFICNVA"/>
<keyword evidence="6" id="KW-0888">Threonine protease</keyword>
<sequence length="322" mass="36166">MALEQLCGLNKMMFMKPLVDPNLEYTNLESTRVLTMFDNPYSLPVPPFDNPKKRLAKLDKQDKDDAKVELTHGTTTLGFKYKGGIILAADSRASNGNFIASQSMRKVVQVHKKILGTIAGGAADCVYWDRVLTMECRLHELTYHRPLSVKSVARILSNIAYKLRGLGLSMGMMLAGYDFDGPRLVYVDGDGSSVEGHLFSVGSGCCFALGILDSYYKYDMEDEEAYCLAMRSIYHATYLDSYTGGLVRLYHMRENDWETVTVKDCADLREIFRPVNQNESLEEFSKFIREGFVPDPDEDPAVRNPPPPPPIVPPKPAPKKKE</sequence>
<reference evidence="14 15" key="1">
    <citation type="journal article" date="2007" name="Nature">
        <title>Evolution of genes and genomes on the Drosophila phylogeny.</title>
        <authorList>
            <consortium name="Drosophila 12 Genomes Consortium"/>
            <person name="Clark A.G."/>
            <person name="Eisen M.B."/>
            <person name="Smith D.R."/>
            <person name="Bergman C.M."/>
            <person name="Oliver B."/>
            <person name="Markow T.A."/>
            <person name="Kaufman T.C."/>
            <person name="Kellis M."/>
            <person name="Gelbart W."/>
            <person name="Iyer V.N."/>
            <person name="Pollard D.A."/>
            <person name="Sackton T.B."/>
            <person name="Larracuente A.M."/>
            <person name="Singh N.D."/>
            <person name="Abad J.P."/>
            <person name="Abt D.N."/>
            <person name="Adryan B."/>
            <person name="Aguade M."/>
            <person name="Akashi H."/>
            <person name="Anderson W.W."/>
            <person name="Aquadro C.F."/>
            <person name="Ardell D.H."/>
            <person name="Arguello R."/>
            <person name="Artieri C.G."/>
            <person name="Barbash D.A."/>
            <person name="Barker D."/>
            <person name="Barsanti P."/>
            <person name="Batterham P."/>
            <person name="Batzoglou S."/>
            <person name="Begun D."/>
            <person name="Bhutkar A."/>
            <person name="Blanco E."/>
            <person name="Bosak S.A."/>
            <person name="Bradley R.K."/>
            <person name="Brand A.D."/>
            <person name="Brent M.R."/>
            <person name="Brooks A.N."/>
            <person name="Brown R.H."/>
            <person name="Butlin R.K."/>
            <person name="Caggese C."/>
            <person name="Calvi B.R."/>
            <person name="Bernardo de Carvalho A."/>
            <person name="Caspi A."/>
            <person name="Castrezana S."/>
            <person name="Celniker S.E."/>
            <person name="Chang J.L."/>
            <person name="Chapple C."/>
            <person name="Chatterji S."/>
            <person name="Chinwalla A."/>
            <person name="Civetta A."/>
            <person name="Clifton S.W."/>
            <person name="Comeron J.M."/>
            <person name="Costello J.C."/>
            <person name="Coyne J.A."/>
            <person name="Daub J."/>
            <person name="David R.G."/>
            <person name="Delcher A.L."/>
            <person name="Delehaunty K."/>
            <person name="Do C.B."/>
            <person name="Ebling H."/>
            <person name="Edwards K."/>
            <person name="Eickbush T."/>
            <person name="Evans J.D."/>
            <person name="Filipski A."/>
            <person name="Findeiss S."/>
            <person name="Freyhult E."/>
            <person name="Fulton L."/>
            <person name="Fulton R."/>
            <person name="Garcia A.C."/>
            <person name="Gardiner A."/>
            <person name="Garfield D.A."/>
            <person name="Garvin B.E."/>
            <person name="Gibson G."/>
            <person name="Gilbert D."/>
            <person name="Gnerre S."/>
            <person name="Godfrey J."/>
            <person name="Good R."/>
            <person name="Gotea V."/>
            <person name="Gravely B."/>
            <person name="Greenberg A.J."/>
            <person name="Griffiths-Jones S."/>
            <person name="Gross S."/>
            <person name="Guigo R."/>
            <person name="Gustafson E.A."/>
            <person name="Haerty W."/>
            <person name="Hahn M.W."/>
            <person name="Halligan D.L."/>
            <person name="Halpern A.L."/>
            <person name="Halter G.M."/>
            <person name="Han M.V."/>
            <person name="Heger A."/>
            <person name="Hillier L."/>
            <person name="Hinrichs A.S."/>
            <person name="Holmes I."/>
            <person name="Hoskins R.A."/>
            <person name="Hubisz M.J."/>
            <person name="Hultmark D."/>
            <person name="Huntley M.A."/>
            <person name="Jaffe D.B."/>
            <person name="Jagadeeshan S."/>
            <person name="Jeck W.R."/>
            <person name="Johnson J."/>
            <person name="Jones C.D."/>
            <person name="Jordan W.C."/>
            <person name="Karpen G.H."/>
            <person name="Kataoka E."/>
            <person name="Keightley P.D."/>
            <person name="Kheradpour P."/>
            <person name="Kirkness E.F."/>
            <person name="Koerich L.B."/>
            <person name="Kristiansen K."/>
            <person name="Kudrna D."/>
            <person name="Kulathinal R.J."/>
            <person name="Kumar S."/>
            <person name="Kwok R."/>
            <person name="Lander E."/>
            <person name="Langley C.H."/>
            <person name="Lapoint R."/>
            <person name="Lazzaro B.P."/>
            <person name="Lee S.J."/>
            <person name="Levesque L."/>
            <person name="Li R."/>
            <person name="Lin C.F."/>
            <person name="Lin M.F."/>
            <person name="Lindblad-Toh K."/>
            <person name="Llopart A."/>
            <person name="Long M."/>
            <person name="Low L."/>
            <person name="Lozovsky E."/>
            <person name="Lu J."/>
            <person name="Luo M."/>
            <person name="Machado C.A."/>
            <person name="Makalowski W."/>
            <person name="Marzo M."/>
            <person name="Matsuda M."/>
            <person name="Matzkin L."/>
            <person name="McAllister B."/>
            <person name="McBride C.S."/>
            <person name="McKernan B."/>
            <person name="McKernan K."/>
            <person name="Mendez-Lago M."/>
            <person name="Minx P."/>
            <person name="Mollenhauer M.U."/>
            <person name="Montooth K."/>
            <person name="Mount S.M."/>
            <person name="Mu X."/>
            <person name="Myers E."/>
            <person name="Negre B."/>
            <person name="Newfeld S."/>
            <person name="Nielsen R."/>
            <person name="Noor M.A."/>
            <person name="O'Grady P."/>
            <person name="Pachter L."/>
            <person name="Papaceit M."/>
            <person name="Parisi M.J."/>
            <person name="Parisi M."/>
            <person name="Parts L."/>
            <person name="Pedersen J.S."/>
            <person name="Pesole G."/>
            <person name="Phillippy A.M."/>
            <person name="Ponting C.P."/>
            <person name="Pop M."/>
            <person name="Porcelli D."/>
            <person name="Powell J.R."/>
            <person name="Prohaska S."/>
            <person name="Pruitt K."/>
            <person name="Puig M."/>
            <person name="Quesneville H."/>
            <person name="Ram K.R."/>
            <person name="Rand D."/>
            <person name="Rasmussen M.D."/>
            <person name="Reed L.K."/>
            <person name="Reenan R."/>
            <person name="Reily A."/>
            <person name="Remington K.A."/>
            <person name="Rieger T.T."/>
            <person name="Ritchie M.G."/>
            <person name="Robin C."/>
            <person name="Rogers Y.H."/>
            <person name="Rohde C."/>
            <person name="Rozas J."/>
            <person name="Rubenfield M.J."/>
            <person name="Ruiz A."/>
            <person name="Russo S."/>
            <person name="Salzberg S.L."/>
            <person name="Sanchez-Gracia A."/>
            <person name="Saranga D.J."/>
            <person name="Sato H."/>
            <person name="Schaeffer S.W."/>
            <person name="Schatz M.C."/>
            <person name="Schlenke T."/>
            <person name="Schwartz R."/>
            <person name="Segarra C."/>
            <person name="Singh R.S."/>
            <person name="Sirot L."/>
            <person name="Sirota M."/>
            <person name="Sisneros N.B."/>
            <person name="Smith C.D."/>
            <person name="Smith T.F."/>
            <person name="Spieth J."/>
            <person name="Stage D.E."/>
            <person name="Stark A."/>
            <person name="Stephan W."/>
            <person name="Strausberg R.L."/>
            <person name="Strempel S."/>
            <person name="Sturgill D."/>
            <person name="Sutton G."/>
            <person name="Sutton G.G."/>
            <person name="Tao W."/>
            <person name="Teichmann S."/>
            <person name="Tobari Y.N."/>
            <person name="Tomimura Y."/>
            <person name="Tsolas J.M."/>
            <person name="Valente V.L."/>
            <person name="Venter E."/>
            <person name="Venter J.C."/>
            <person name="Vicario S."/>
            <person name="Vieira F.G."/>
            <person name="Vilella A.J."/>
            <person name="Villasante A."/>
            <person name="Walenz B."/>
            <person name="Wang J."/>
            <person name="Wasserman M."/>
            <person name="Watts T."/>
            <person name="Wilson D."/>
            <person name="Wilson R.K."/>
            <person name="Wing R.A."/>
            <person name="Wolfner M.F."/>
            <person name="Wong A."/>
            <person name="Wong G.K."/>
            <person name="Wu C.I."/>
            <person name="Wu G."/>
            <person name="Yamamoto D."/>
            <person name="Yang H.P."/>
            <person name="Yang S.P."/>
            <person name="Yorke J.A."/>
            <person name="Yoshida K."/>
            <person name="Zdobnov E."/>
            <person name="Zhang P."/>
            <person name="Zhang Y."/>
            <person name="Zimin A.V."/>
            <person name="Baldwin J."/>
            <person name="Abdouelleil A."/>
            <person name="Abdulkadir J."/>
            <person name="Abebe A."/>
            <person name="Abera B."/>
            <person name="Abreu J."/>
            <person name="Acer S.C."/>
            <person name="Aftuck L."/>
            <person name="Alexander A."/>
            <person name="An P."/>
            <person name="Anderson E."/>
            <person name="Anderson S."/>
            <person name="Arachi H."/>
            <person name="Azer M."/>
            <person name="Bachantsang P."/>
            <person name="Barry A."/>
            <person name="Bayul T."/>
            <person name="Berlin A."/>
            <person name="Bessette D."/>
            <person name="Bloom T."/>
            <person name="Blye J."/>
            <person name="Boguslavskiy L."/>
            <person name="Bonnet C."/>
            <person name="Boukhgalter B."/>
            <person name="Bourzgui I."/>
            <person name="Brown A."/>
            <person name="Cahill P."/>
            <person name="Channer S."/>
            <person name="Cheshatsang Y."/>
            <person name="Chuda L."/>
            <person name="Citroen M."/>
            <person name="Collymore A."/>
            <person name="Cooke P."/>
            <person name="Costello M."/>
            <person name="D'Aco K."/>
            <person name="Daza R."/>
            <person name="De Haan G."/>
            <person name="DeGray S."/>
            <person name="DeMaso C."/>
            <person name="Dhargay N."/>
            <person name="Dooley K."/>
            <person name="Dooley E."/>
            <person name="Doricent M."/>
            <person name="Dorje P."/>
            <person name="Dorjee K."/>
            <person name="Dupes A."/>
            <person name="Elong R."/>
            <person name="Falk J."/>
            <person name="Farina A."/>
            <person name="Faro S."/>
            <person name="Ferguson D."/>
            <person name="Fisher S."/>
            <person name="Foley C.D."/>
            <person name="Franke A."/>
            <person name="Friedrich D."/>
            <person name="Gadbois L."/>
            <person name="Gearin G."/>
            <person name="Gearin C.R."/>
            <person name="Giannoukos G."/>
            <person name="Goode T."/>
            <person name="Graham J."/>
            <person name="Grandbois E."/>
            <person name="Grewal S."/>
            <person name="Gyaltsen K."/>
            <person name="Hafez N."/>
            <person name="Hagos B."/>
            <person name="Hall J."/>
            <person name="Henson C."/>
            <person name="Hollinger A."/>
            <person name="Honan T."/>
            <person name="Huard M.D."/>
            <person name="Hughes L."/>
            <person name="Hurhula B."/>
            <person name="Husby M.E."/>
            <person name="Kamat A."/>
            <person name="Kanga B."/>
            <person name="Kashin S."/>
            <person name="Khazanovich D."/>
            <person name="Kisner P."/>
            <person name="Lance K."/>
            <person name="Lara M."/>
            <person name="Lee W."/>
            <person name="Lennon N."/>
            <person name="Letendre F."/>
            <person name="LeVine R."/>
            <person name="Lipovsky A."/>
            <person name="Liu X."/>
            <person name="Liu J."/>
            <person name="Liu S."/>
            <person name="Lokyitsang T."/>
            <person name="Lokyitsang Y."/>
            <person name="Lubonja R."/>
            <person name="Lui A."/>
            <person name="MacDonald P."/>
            <person name="Magnisalis V."/>
            <person name="Maru K."/>
            <person name="Matthews C."/>
            <person name="McCusker W."/>
            <person name="McDonough S."/>
            <person name="Mehta T."/>
            <person name="Meldrim J."/>
            <person name="Meneus L."/>
            <person name="Mihai O."/>
            <person name="Mihalev A."/>
            <person name="Mihova T."/>
            <person name="Mittelman R."/>
            <person name="Mlenga V."/>
            <person name="Montmayeur A."/>
            <person name="Mulrain L."/>
            <person name="Navidi A."/>
            <person name="Naylor J."/>
            <person name="Negash T."/>
            <person name="Nguyen T."/>
            <person name="Nguyen N."/>
            <person name="Nicol R."/>
            <person name="Norbu C."/>
            <person name="Norbu N."/>
            <person name="Novod N."/>
            <person name="O'Neill B."/>
            <person name="Osman S."/>
            <person name="Markiewicz E."/>
            <person name="Oyono O.L."/>
            <person name="Patti C."/>
            <person name="Phunkhang P."/>
            <person name="Pierre F."/>
            <person name="Priest M."/>
            <person name="Raghuraman S."/>
            <person name="Rege F."/>
            <person name="Reyes R."/>
            <person name="Rise C."/>
            <person name="Rogov P."/>
            <person name="Ross K."/>
            <person name="Ryan E."/>
            <person name="Settipalli S."/>
            <person name="Shea T."/>
            <person name="Sherpa N."/>
            <person name="Shi L."/>
            <person name="Shih D."/>
            <person name="Sparrow T."/>
            <person name="Spaulding J."/>
            <person name="Stalker J."/>
            <person name="Stange-Thomann N."/>
            <person name="Stavropoulos S."/>
            <person name="Stone C."/>
            <person name="Strader C."/>
            <person name="Tesfaye S."/>
            <person name="Thomson T."/>
            <person name="Thoulutsang Y."/>
            <person name="Thoulutsang D."/>
            <person name="Topham K."/>
            <person name="Topping I."/>
            <person name="Tsamla T."/>
            <person name="Vassiliev H."/>
            <person name="Vo A."/>
            <person name="Wangchuk T."/>
            <person name="Wangdi T."/>
            <person name="Weiand M."/>
            <person name="Wilkinson J."/>
            <person name="Wilson A."/>
            <person name="Yadav S."/>
            <person name="Young G."/>
            <person name="Yu Q."/>
            <person name="Zembek L."/>
            <person name="Zhong D."/>
            <person name="Zimmer A."/>
            <person name="Zwirko Z."/>
            <person name="Jaffe D.B."/>
            <person name="Alvarez P."/>
            <person name="Brockman W."/>
            <person name="Butler J."/>
            <person name="Chin C."/>
            <person name="Gnerre S."/>
            <person name="Grabherr M."/>
            <person name="Kleber M."/>
            <person name="Mauceli E."/>
            <person name="MacCallum I."/>
        </authorList>
    </citation>
    <scope>NUCLEOTIDE SEQUENCE [LARGE SCALE GENOMIC DNA]</scope>
    <source>
        <strain evidence="15">Tucson 15081-1352.22</strain>
    </source>
</reference>
<evidence type="ECO:0000256" key="6">
    <source>
        <dbReference type="ARBA" id="ARBA00022698"/>
    </source>
</evidence>
<comment type="function">
    <text evidence="10">Non-catalytic component of the proteasome, a multicatalytic proteinase complex which is characterized by its ability to cleave peptides with Arg, Phe, Tyr, Leu, and Glu adjacent to the leaving group at neutral or slightly basic pH. The proteasome has an ATP-dependent proteolytic activity.</text>
</comment>
<comment type="subcellular location">
    <subcellularLocation>
        <location evidence="2">Nucleus</location>
    </subcellularLocation>
</comment>
<organism evidence="14 15">
    <name type="scientific">Drosophila mojavensis</name>
    <name type="common">Fruit fly</name>
    <dbReference type="NCBI Taxonomy" id="7230"/>
    <lineage>
        <taxon>Eukaryota</taxon>
        <taxon>Metazoa</taxon>
        <taxon>Ecdysozoa</taxon>
        <taxon>Arthropoda</taxon>
        <taxon>Hexapoda</taxon>
        <taxon>Insecta</taxon>
        <taxon>Pterygota</taxon>
        <taxon>Neoptera</taxon>
        <taxon>Endopterygota</taxon>
        <taxon>Diptera</taxon>
        <taxon>Brachycera</taxon>
        <taxon>Muscomorpha</taxon>
        <taxon>Ephydroidea</taxon>
        <taxon>Drosophilidae</taxon>
        <taxon>Drosophila</taxon>
    </lineage>
</organism>
<dbReference type="InterPro" id="IPR023333">
    <property type="entry name" value="Proteasome_suB-type"/>
</dbReference>
<dbReference type="GO" id="GO:0051603">
    <property type="term" value="P:proteolysis involved in protein catabolic process"/>
    <property type="evidence" value="ECO:0007669"/>
    <property type="project" value="InterPro"/>
</dbReference>
<dbReference type="PROSITE" id="PS51476">
    <property type="entry name" value="PROTEASOME_BETA_2"/>
    <property type="match status" value="1"/>
</dbReference>
<dbReference type="EMBL" id="CH933814">
    <property type="protein sequence ID" value="EDW05778.1"/>
    <property type="molecule type" value="Genomic_DNA"/>
</dbReference>
<dbReference type="MEROPS" id="T01.A05"/>
<feature type="active site" description="Nucleophile" evidence="12">
    <location>
        <position position="74"/>
    </location>
</feature>
<dbReference type="GO" id="GO:0005839">
    <property type="term" value="C:proteasome core complex"/>
    <property type="evidence" value="ECO:0007669"/>
    <property type="project" value="InterPro"/>
</dbReference>
<evidence type="ECO:0000256" key="1">
    <source>
        <dbReference type="ARBA" id="ARBA00001198"/>
    </source>
</evidence>
<feature type="compositionally biased region" description="Pro residues" evidence="13">
    <location>
        <begin position="303"/>
        <end position="316"/>
    </location>
</feature>
<dbReference type="InterPro" id="IPR001353">
    <property type="entry name" value="Proteasome_sua/b"/>
</dbReference>
<keyword evidence="5" id="KW-0645">Protease</keyword>
<gene>
    <name evidence="14" type="primary">Dmoj\GI10892</name>
    <name evidence="14" type="ORF">Dmoj_GI10892</name>
</gene>
<accession>B4L7R5</accession>
<dbReference type="InParanoid" id="B4L7R5"/>
<dbReference type="InterPro" id="IPR016050">
    <property type="entry name" value="Proteasome_bsu_CS"/>
</dbReference>
<dbReference type="eggNOG" id="KOG0175">
    <property type="taxonomic scope" value="Eukaryota"/>
</dbReference>
<keyword evidence="9" id="KW-0865">Zymogen</keyword>
<evidence type="ECO:0000256" key="4">
    <source>
        <dbReference type="ARBA" id="ARBA00022490"/>
    </source>
</evidence>
<keyword evidence="8" id="KW-0647">Proteasome</keyword>
<feature type="region of interest" description="Disordered" evidence="13">
    <location>
        <begin position="291"/>
        <end position="322"/>
    </location>
</feature>
<dbReference type="OrthoDB" id="37597at2759"/>
<dbReference type="InterPro" id="IPR029055">
    <property type="entry name" value="Ntn_hydrolases_N"/>
</dbReference>